<organism evidence="1">
    <name type="scientific">Arsenophonus nasoniae</name>
    <name type="common">son-killer infecting Nasonia vitripennis</name>
    <dbReference type="NCBI Taxonomy" id="638"/>
    <lineage>
        <taxon>Bacteria</taxon>
        <taxon>Pseudomonadati</taxon>
        <taxon>Pseudomonadota</taxon>
        <taxon>Gammaproteobacteria</taxon>
        <taxon>Enterobacterales</taxon>
        <taxon>Morganellaceae</taxon>
        <taxon>Arsenophonus</taxon>
    </lineage>
</organism>
<proteinExistence type="predicted"/>
<evidence type="ECO:0000313" key="7">
    <source>
        <dbReference type="Proteomes" id="UP001177595"/>
    </source>
</evidence>
<reference evidence="1" key="1">
    <citation type="journal article" date="2010" name="Insect Mol. Biol.">
        <title>The draft genome sequence of Arsenophonus nasoniae, son-killer bacterium of Nasonia vitripennis, reveals genes associated with virulence and symbiosis.</title>
        <authorList>
            <person name="Wilkes T."/>
            <person name="Darby A.C."/>
            <person name="Choi J."/>
            <person name="Colborne J.K."/>
            <person name="Werren J.H."/>
            <person name="Hurst G.D.D."/>
        </authorList>
    </citation>
    <scope>NUCLEOTIDE SEQUENCE</scope>
</reference>
<evidence type="ECO:0000313" key="1">
    <source>
        <dbReference type="EMBL" id="CBA74678.1"/>
    </source>
</evidence>
<evidence type="ECO:0000313" key="6">
    <source>
        <dbReference type="Proteomes" id="UP001177592"/>
    </source>
</evidence>
<evidence type="ECO:0000313" key="3">
    <source>
        <dbReference type="EMBL" id="WGM04033.1"/>
    </source>
</evidence>
<keyword evidence="2" id="KW-0614">Plasmid</keyword>
<geneLocation type="plasmid" evidence="3 7">
    <name>paPv11</name>
</geneLocation>
<geneLocation type="plasmid" evidence="4 6">
    <name>paNv_CAN15</name>
</geneLocation>
<reference evidence="2 5" key="2">
    <citation type="submission" date="2019-03" db="EMBL/GenBank/DDBJ databases">
        <title>Long-read sequencing reveals hyperdense prophage content in a complex bacterial symbiont genome.</title>
        <authorList>
            <person name="Frost C.L."/>
            <person name="Siozios S."/>
            <person name="Nadal-Jimenez P."/>
            <person name="Brockhurst M.A."/>
            <person name="King K.C."/>
            <person name="Darby A.C."/>
            <person name="Hurst G.D.D."/>
        </authorList>
    </citation>
    <scope>NUCLEOTIDE SEQUENCE [LARGE SCALE GENOMIC DNA]</scope>
    <source>
        <strain evidence="2 5">FIN</strain>
        <plasmid evidence="2">pArsFIN14</plasmid>
        <plasmid evidence="5">parsfin14</plasmid>
    </source>
</reference>
<keyword evidence="6" id="KW-1185">Reference proteome</keyword>
<dbReference type="AlphaFoldDB" id="D2U1L5"/>
<evidence type="ECO:0000313" key="2">
    <source>
        <dbReference type="EMBL" id="QBY46971.1"/>
    </source>
</evidence>
<dbReference type="Proteomes" id="UP001177595">
    <property type="component" value="Plasmid paPv11"/>
</dbReference>
<reference evidence="3" key="3">
    <citation type="submission" date="2023-04" db="EMBL/GenBank/DDBJ databases">
        <title>Genome dynamics across the evolutionary transition to endosymbiosis.</title>
        <authorList>
            <person name="Siozios S."/>
            <person name="Nadal-Jimenez P."/>
            <person name="Azagi T."/>
            <person name="Sprong H."/>
            <person name="Frost C.L."/>
            <person name="Parratt S.R."/>
            <person name="Taylor G."/>
            <person name="Brettell L."/>
            <person name="Lew K.C."/>
            <person name="Croft L."/>
            <person name="King K.C."/>
            <person name="Brockhurst M.A."/>
            <person name="Hypsa V."/>
            <person name="Novakova E."/>
            <person name="Darby A.C."/>
            <person name="Hurst G.D.D."/>
        </authorList>
    </citation>
    <scope>NUCLEOTIDE SEQUENCE</scope>
    <source>
        <strain evidence="4">ANv_CAN</strain>
        <strain evidence="3">APv</strain>
        <plasmid evidence="4">paNv_CAN15</plasmid>
        <plasmid evidence="3">paPv11</plasmid>
    </source>
</reference>
<dbReference type="Gene3D" id="1.10.3230.30">
    <property type="entry name" value="Phage gp6-like head-tail connector protein"/>
    <property type="match status" value="1"/>
</dbReference>
<dbReference type="InterPro" id="IPR006450">
    <property type="entry name" value="Phage_HK97_gp6-like"/>
</dbReference>
<dbReference type="EMBL" id="FN545242">
    <property type="protein sequence ID" value="CBA74678.1"/>
    <property type="molecule type" value="Genomic_DNA"/>
</dbReference>
<evidence type="ECO:0000313" key="5">
    <source>
        <dbReference type="Proteomes" id="UP000295134"/>
    </source>
</evidence>
<dbReference type="Pfam" id="PF05135">
    <property type="entry name" value="Phage_connect_1"/>
    <property type="match status" value="1"/>
</dbReference>
<gene>
    <name evidence="1" type="ORF">ARN_24490</name>
    <name evidence="2" type="ORF">ArsFIN_55820</name>
    <name evidence="3" type="ORF">QE210_21600</name>
    <name evidence="4" type="ORF">QE258_27810</name>
</gene>
<dbReference type="Proteomes" id="UP001177592">
    <property type="component" value="Plasmid paNv_CAN15"/>
</dbReference>
<dbReference type="EMBL" id="CP038626">
    <property type="protein sequence ID" value="QBY46971.1"/>
    <property type="molecule type" value="Genomic_DNA"/>
</dbReference>
<sequence>MQFVSLEEAKRHLRINHEYDNEDLLIKIKAASERIAEYIDAKADRESFLVKAATLQLVNLMYEDREGISDVWLAERLPNSVTSLLATMRAVTIC</sequence>
<dbReference type="Proteomes" id="UP000295134">
    <property type="component" value="Plasmid pArsFIN14"/>
</dbReference>
<evidence type="ECO:0000313" key="4">
    <source>
        <dbReference type="EMBL" id="WGM09160.1"/>
    </source>
</evidence>
<dbReference type="NCBIfam" id="TIGR01560">
    <property type="entry name" value="put_DNA_pack"/>
    <property type="match status" value="1"/>
</dbReference>
<protein>
    <submittedName>
        <fullName evidence="2 3">Head-tail connector protein</fullName>
    </submittedName>
</protein>
<name>D2U1L5_9GAMM</name>
<dbReference type="EMBL" id="CP123515">
    <property type="protein sequence ID" value="WGM04033.1"/>
    <property type="molecule type" value="Genomic_DNA"/>
</dbReference>
<accession>D2U1L5</accession>
<dbReference type="GeneID" id="39751620"/>
<dbReference type="CDD" id="cd08054">
    <property type="entry name" value="gp6"/>
    <property type="match status" value="1"/>
</dbReference>
<dbReference type="KEGG" id="ans:ArsFIN_55820"/>
<dbReference type="RefSeq" id="WP_026823592.1">
    <property type="nucleotide sequence ID" value="NZ_CP038626.1"/>
</dbReference>
<dbReference type="EMBL" id="CP123538">
    <property type="protein sequence ID" value="WGM09160.1"/>
    <property type="molecule type" value="Genomic_DNA"/>
</dbReference>
<geneLocation type="plasmid" evidence="5">
    <name>parsfin14</name>
</geneLocation>
<geneLocation type="plasmid" evidence="2">
    <name>pArsFIN14</name>
</geneLocation>
<dbReference type="InterPro" id="IPR021146">
    <property type="entry name" value="Phage_gp6-like_head-tail"/>
</dbReference>